<proteinExistence type="inferred from homology"/>
<dbReference type="GO" id="GO:0019277">
    <property type="term" value="P:UDP-N-acetylgalactosamine biosynthetic process"/>
    <property type="evidence" value="ECO:0007669"/>
    <property type="project" value="InterPro"/>
</dbReference>
<comment type="pathway">
    <text evidence="2 13">Cell wall biogenesis; peptidoglycan biosynthesis.</text>
</comment>
<dbReference type="AlphaFoldDB" id="A0A6J4QRA2"/>
<evidence type="ECO:0000256" key="12">
    <source>
        <dbReference type="ARBA" id="ARBA00047527"/>
    </source>
</evidence>
<reference evidence="15" key="1">
    <citation type="submission" date="2020-02" db="EMBL/GenBank/DDBJ databases">
        <authorList>
            <person name="Meier V. D."/>
        </authorList>
    </citation>
    <scope>NUCLEOTIDE SEQUENCE</scope>
    <source>
        <strain evidence="15">AVDCRST_MAG01</strain>
    </source>
</reference>
<evidence type="ECO:0000256" key="8">
    <source>
        <dbReference type="ARBA" id="ARBA00023306"/>
    </source>
</evidence>
<dbReference type="PANTHER" id="PTHR43783:SF1">
    <property type="entry name" value="UDP-N-ACETYLGLUCOSAMINE 1-CARBOXYVINYLTRANSFERASE"/>
    <property type="match status" value="1"/>
</dbReference>
<evidence type="ECO:0000256" key="4">
    <source>
        <dbReference type="ARBA" id="ARBA00022618"/>
    </source>
</evidence>
<dbReference type="NCBIfam" id="TIGR01072">
    <property type="entry name" value="murA"/>
    <property type="match status" value="1"/>
</dbReference>
<gene>
    <name evidence="13" type="primary">murA</name>
    <name evidence="15" type="ORF">AVDCRST_MAG01-01-4616</name>
</gene>
<dbReference type="UniPathway" id="UPA00219"/>
<dbReference type="InterPro" id="IPR001986">
    <property type="entry name" value="Enolpyruvate_Tfrase_dom"/>
</dbReference>
<evidence type="ECO:0000313" key="15">
    <source>
        <dbReference type="EMBL" id="CAA9451201.1"/>
    </source>
</evidence>
<dbReference type="SUPFAM" id="SSF55205">
    <property type="entry name" value="EPT/RTPC-like"/>
    <property type="match status" value="1"/>
</dbReference>
<dbReference type="HAMAP" id="MF_00111">
    <property type="entry name" value="MurA"/>
    <property type="match status" value="1"/>
</dbReference>
<comment type="similarity">
    <text evidence="11 13">Belongs to the EPSP synthase family. MurA subfamily.</text>
</comment>
<evidence type="ECO:0000256" key="13">
    <source>
        <dbReference type="HAMAP-Rule" id="MF_00111"/>
    </source>
</evidence>
<dbReference type="GO" id="GO:0051301">
    <property type="term" value="P:cell division"/>
    <property type="evidence" value="ECO:0007669"/>
    <property type="project" value="UniProtKB-KW"/>
</dbReference>
<feature type="binding site" evidence="13">
    <location>
        <position position="93"/>
    </location>
    <ligand>
        <name>UDP-N-acetyl-alpha-D-glucosamine</name>
        <dbReference type="ChEBI" id="CHEBI:57705"/>
    </ligand>
</feature>
<comment type="function">
    <text evidence="10 13">Cell wall formation. Adds enolpyruvyl to UDP-N-acetylglucosamine.</text>
</comment>
<dbReference type="GO" id="GO:0009252">
    <property type="term" value="P:peptidoglycan biosynthetic process"/>
    <property type="evidence" value="ECO:0007669"/>
    <property type="project" value="UniProtKB-UniRule"/>
</dbReference>
<evidence type="ECO:0000256" key="1">
    <source>
        <dbReference type="ARBA" id="ARBA00004496"/>
    </source>
</evidence>
<evidence type="ECO:0000256" key="5">
    <source>
        <dbReference type="ARBA" id="ARBA00022679"/>
    </source>
</evidence>
<accession>A0A6J4QRA2</accession>
<dbReference type="GO" id="GO:0005737">
    <property type="term" value="C:cytoplasm"/>
    <property type="evidence" value="ECO:0007669"/>
    <property type="project" value="UniProtKB-SubCell"/>
</dbReference>
<keyword evidence="13" id="KW-0670">Pyruvate</keyword>
<dbReference type="GO" id="GO:0008360">
    <property type="term" value="P:regulation of cell shape"/>
    <property type="evidence" value="ECO:0007669"/>
    <property type="project" value="UniProtKB-KW"/>
</dbReference>
<keyword evidence="5 13" id="KW-0808">Transferase</keyword>
<keyword evidence="3 13" id="KW-0963">Cytoplasm</keyword>
<dbReference type="FunFam" id="3.65.10.10:FF:000001">
    <property type="entry name" value="UDP-N-acetylglucosamine 1-carboxyvinyltransferase"/>
    <property type="match status" value="1"/>
</dbReference>
<dbReference type="CDD" id="cd01555">
    <property type="entry name" value="UdpNAET"/>
    <property type="match status" value="1"/>
</dbReference>
<dbReference type="InterPro" id="IPR013792">
    <property type="entry name" value="RNA3'P_cycl/enolpyr_Trfase_a/b"/>
</dbReference>
<comment type="caution">
    <text evidence="13">Lacks conserved residue(s) required for the propagation of feature annotation.</text>
</comment>
<dbReference type="NCBIfam" id="NF006873">
    <property type="entry name" value="PRK09369.1"/>
    <property type="match status" value="1"/>
</dbReference>
<feature type="domain" description="Enolpyruvate transferase" evidence="14">
    <location>
        <begin position="7"/>
        <end position="412"/>
    </location>
</feature>
<dbReference type="GO" id="GO:0071555">
    <property type="term" value="P:cell wall organization"/>
    <property type="evidence" value="ECO:0007669"/>
    <property type="project" value="UniProtKB-KW"/>
</dbReference>
<evidence type="ECO:0000256" key="3">
    <source>
        <dbReference type="ARBA" id="ARBA00022490"/>
    </source>
</evidence>
<dbReference type="Pfam" id="PF00275">
    <property type="entry name" value="EPSP_synthase"/>
    <property type="match status" value="1"/>
</dbReference>
<organism evidence="15">
    <name type="scientific">uncultured Rubrobacteraceae bacterium</name>
    <dbReference type="NCBI Taxonomy" id="349277"/>
    <lineage>
        <taxon>Bacteria</taxon>
        <taxon>Bacillati</taxon>
        <taxon>Actinomycetota</taxon>
        <taxon>Rubrobacteria</taxon>
        <taxon>Rubrobacterales</taxon>
        <taxon>Rubrobacteraceae</taxon>
        <taxon>environmental samples</taxon>
    </lineage>
</organism>
<sequence>MSERFYVEGGARLEGEVEVSGAKNAALKFVAAALLAPGKTVLHGVPRIKDIWTMISLLDELGVKTSFSGHTLEIDASGVDSYTAPYELVRQMRASLVVLGPLVARFGEAEVSAPGGCNLGLRKFNFHVDGLRRLGADIELDHGFIKATAPNGLKGTEIIFEYPSVGATENVMMASVLAEGVTIIENAAREPEIVAIADMLNAMGASVMGAGTGRIVVEGVDELEAIEWMVMPDRIEAGTFLMAAAATGGDVLVRNALPEHLKMELDKMRGMGVEIETYPGSPGIRARVGDPVSLTGVDVSTLPFPGFATDLQAQMLVLLTQVSGASIITENVYENRLQVAEELNRMDAGIDLFGGHRALVRGPRRLEGTIVQSPDLRGGAALVMAGLVAEGTTAVEGAKHILRGYELFEEKLTNLGATIAFEADSSLRSSQHAAP</sequence>
<feature type="modified residue" description="2-(S-cysteinyl)pyruvic acid O-phosphothioketal" evidence="13">
    <location>
        <position position="117"/>
    </location>
</feature>
<comment type="subcellular location">
    <subcellularLocation>
        <location evidence="1 13">Cytoplasm</location>
    </subcellularLocation>
</comment>
<dbReference type="InterPro" id="IPR005750">
    <property type="entry name" value="UDP_GlcNAc_COvinyl_MurA"/>
</dbReference>
<name>A0A6J4QRA2_9ACTN</name>
<evidence type="ECO:0000259" key="14">
    <source>
        <dbReference type="Pfam" id="PF00275"/>
    </source>
</evidence>
<feature type="active site" description="Proton donor" evidence="13">
    <location>
        <position position="117"/>
    </location>
</feature>
<evidence type="ECO:0000256" key="2">
    <source>
        <dbReference type="ARBA" id="ARBA00004752"/>
    </source>
</evidence>
<dbReference type="PANTHER" id="PTHR43783">
    <property type="entry name" value="UDP-N-ACETYLGLUCOSAMINE 1-CARBOXYVINYLTRANSFERASE"/>
    <property type="match status" value="1"/>
</dbReference>
<feature type="binding site" evidence="13">
    <location>
        <begin position="23"/>
        <end position="24"/>
    </location>
    <ligand>
        <name>phosphoenolpyruvate</name>
        <dbReference type="ChEBI" id="CHEBI:58702"/>
    </ligand>
</feature>
<evidence type="ECO:0000256" key="7">
    <source>
        <dbReference type="ARBA" id="ARBA00022984"/>
    </source>
</evidence>
<dbReference type="EC" id="2.5.1.7" evidence="13"/>
<keyword evidence="8 13" id="KW-0131">Cell cycle</keyword>
<comment type="catalytic activity">
    <reaction evidence="12 13">
        <text>phosphoenolpyruvate + UDP-N-acetyl-alpha-D-glucosamine = UDP-N-acetyl-3-O-(1-carboxyvinyl)-alpha-D-glucosamine + phosphate</text>
        <dbReference type="Rhea" id="RHEA:18681"/>
        <dbReference type="ChEBI" id="CHEBI:43474"/>
        <dbReference type="ChEBI" id="CHEBI:57705"/>
        <dbReference type="ChEBI" id="CHEBI:58702"/>
        <dbReference type="ChEBI" id="CHEBI:68483"/>
        <dbReference type="EC" id="2.5.1.7"/>
    </reaction>
</comment>
<dbReference type="InterPro" id="IPR036968">
    <property type="entry name" value="Enolpyruvate_Tfrase_sf"/>
</dbReference>
<evidence type="ECO:0000256" key="6">
    <source>
        <dbReference type="ARBA" id="ARBA00022960"/>
    </source>
</evidence>
<protein>
    <recommendedName>
        <fullName evidence="13">UDP-N-acetylglucosamine 1-carboxyvinyltransferase</fullName>
        <ecNumber evidence="13">2.5.1.7</ecNumber>
    </recommendedName>
    <alternativeName>
        <fullName evidence="13">Enoylpyruvate transferase</fullName>
    </alternativeName>
    <alternativeName>
        <fullName evidence="13">UDP-N-acetylglucosamine enolpyruvyl transferase</fullName>
        <shortName evidence="13">EPT</shortName>
    </alternativeName>
</protein>
<keyword evidence="4 13" id="KW-0132">Cell division</keyword>
<dbReference type="EMBL" id="CADCUW010000600">
    <property type="protein sequence ID" value="CAA9451201.1"/>
    <property type="molecule type" value="Genomic_DNA"/>
</dbReference>
<feature type="binding site" evidence="13">
    <location>
        <position position="310"/>
    </location>
    <ligand>
        <name>UDP-N-acetyl-alpha-D-glucosamine</name>
        <dbReference type="ChEBI" id="CHEBI:57705"/>
    </ligand>
</feature>
<dbReference type="GO" id="GO:0008760">
    <property type="term" value="F:UDP-N-acetylglucosamine 1-carboxyvinyltransferase activity"/>
    <property type="evidence" value="ECO:0007669"/>
    <property type="project" value="UniProtKB-UniRule"/>
</dbReference>
<keyword evidence="7 13" id="KW-0573">Peptidoglycan synthesis</keyword>
<keyword evidence="9 13" id="KW-0961">Cell wall biogenesis/degradation</keyword>
<dbReference type="Gene3D" id="3.65.10.10">
    <property type="entry name" value="Enolpyruvate transferase domain"/>
    <property type="match status" value="2"/>
</dbReference>
<feature type="binding site" evidence="13">
    <location>
        <position position="332"/>
    </location>
    <ligand>
        <name>UDP-N-acetyl-alpha-D-glucosamine</name>
        <dbReference type="ChEBI" id="CHEBI:57705"/>
    </ligand>
</feature>
<dbReference type="InterPro" id="IPR050068">
    <property type="entry name" value="MurA_subfamily"/>
</dbReference>
<keyword evidence="6 13" id="KW-0133">Cell shape</keyword>
<evidence type="ECO:0000256" key="9">
    <source>
        <dbReference type="ARBA" id="ARBA00023316"/>
    </source>
</evidence>
<evidence type="ECO:0000256" key="11">
    <source>
        <dbReference type="ARBA" id="ARBA00038367"/>
    </source>
</evidence>
<evidence type="ECO:0000256" key="10">
    <source>
        <dbReference type="ARBA" id="ARBA00037534"/>
    </source>
</evidence>